<evidence type="ECO:0000256" key="1">
    <source>
        <dbReference type="ARBA" id="ARBA00004811"/>
    </source>
</evidence>
<comment type="pathway">
    <text evidence="1">Metabolic intermediate biosynthesis; chorismate biosynthesis; chorismate from D-erythrose 4-phosphate and phosphoenolpyruvate: step 6/7.</text>
</comment>
<dbReference type="OrthoDB" id="9809920at2"/>
<dbReference type="CDD" id="cd01556">
    <property type="entry name" value="EPSP_synthase"/>
    <property type="match status" value="1"/>
</dbReference>
<dbReference type="PANTHER" id="PTHR21090">
    <property type="entry name" value="AROM/DEHYDROQUINATE SYNTHASE"/>
    <property type="match status" value="1"/>
</dbReference>
<evidence type="ECO:0000256" key="2">
    <source>
        <dbReference type="ARBA" id="ARBA00009948"/>
    </source>
</evidence>
<dbReference type="SUPFAM" id="SSF55205">
    <property type="entry name" value="EPT/RTPC-like"/>
    <property type="match status" value="1"/>
</dbReference>
<evidence type="ECO:0000256" key="6">
    <source>
        <dbReference type="ARBA" id="ARBA00023141"/>
    </source>
</evidence>
<dbReference type="UniPathway" id="UPA00053">
    <property type="reaction ID" value="UER00089"/>
</dbReference>
<dbReference type="Gene3D" id="3.65.10.10">
    <property type="entry name" value="Enolpyruvate transferase domain"/>
    <property type="match status" value="2"/>
</dbReference>
<protein>
    <recommendedName>
        <fullName evidence="3">3-phosphoshikimate 1-carboxyvinyltransferase</fullName>
        <ecNumber evidence="3">2.5.1.19</ecNumber>
    </recommendedName>
    <alternativeName>
        <fullName evidence="7">5-enolpyruvylshikimate-3-phosphate synthase</fullName>
    </alternativeName>
</protein>
<evidence type="ECO:0000256" key="4">
    <source>
        <dbReference type="ARBA" id="ARBA00022605"/>
    </source>
</evidence>
<dbReference type="Pfam" id="PF00275">
    <property type="entry name" value="EPSP_synthase"/>
    <property type="match status" value="1"/>
</dbReference>
<dbReference type="Proteomes" id="UP000275719">
    <property type="component" value="Unassembled WGS sequence"/>
</dbReference>
<comment type="caution">
    <text evidence="10">The sequence shown here is derived from an EMBL/GenBank/DDBJ whole genome shotgun (WGS) entry which is preliminary data.</text>
</comment>
<dbReference type="InterPro" id="IPR023193">
    <property type="entry name" value="EPSP_synthase_CS"/>
</dbReference>
<reference evidence="10 11" key="1">
    <citation type="submission" date="2018-11" db="EMBL/GenBank/DDBJ databases">
        <title>Flavobacterium sp. nov., YIM 102701-2 draft genome.</title>
        <authorList>
            <person name="Li G."/>
            <person name="Jiang Y."/>
        </authorList>
    </citation>
    <scope>NUCLEOTIDE SEQUENCE [LARGE SCALE GENOMIC DNA]</scope>
    <source>
        <strain evidence="10 11">YIM 102701-2</strain>
    </source>
</reference>
<dbReference type="InterPro" id="IPR001986">
    <property type="entry name" value="Enolpyruvate_Tfrase_dom"/>
</dbReference>
<dbReference type="InterPro" id="IPR036968">
    <property type="entry name" value="Enolpyruvate_Tfrase_sf"/>
</dbReference>
<dbReference type="PIRSF" id="PIRSF000505">
    <property type="entry name" value="EPSPS"/>
    <property type="match status" value="1"/>
</dbReference>
<dbReference type="GO" id="GO:0003866">
    <property type="term" value="F:3-phosphoshikimate 1-carboxyvinyltransferase activity"/>
    <property type="evidence" value="ECO:0007669"/>
    <property type="project" value="UniProtKB-EC"/>
</dbReference>
<keyword evidence="5 10" id="KW-0808">Transferase</keyword>
<dbReference type="GO" id="GO:0009073">
    <property type="term" value="P:aromatic amino acid family biosynthetic process"/>
    <property type="evidence" value="ECO:0007669"/>
    <property type="project" value="UniProtKB-KW"/>
</dbReference>
<comment type="similarity">
    <text evidence="2">Belongs to the EPSP synthase family.</text>
</comment>
<keyword evidence="11" id="KW-1185">Reference proteome</keyword>
<comment type="catalytic activity">
    <reaction evidence="8">
        <text>3-phosphoshikimate + phosphoenolpyruvate = 5-O-(1-carboxyvinyl)-3-phosphoshikimate + phosphate</text>
        <dbReference type="Rhea" id="RHEA:21256"/>
        <dbReference type="ChEBI" id="CHEBI:43474"/>
        <dbReference type="ChEBI" id="CHEBI:57701"/>
        <dbReference type="ChEBI" id="CHEBI:58702"/>
        <dbReference type="ChEBI" id="CHEBI:145989"/>
        <dbReference type="EC" id="2.5.1.19"/>
    </reaction>
    <physiologicalReaction direction="left-to-right" evidence="8">
        <dbReference type="Rhea" id="RHEA:21257"/>
    </physiologicalReaction>
</comment>
<dbReference type="EC" id="2.5.1.19" evidence="3"/>
<evidence type="ECO:0000256" key="8">
    <source>
        <dbReference type="ARBA" id="ARBA00044633"/>
    </source>
</evidence>
<evidence type="ECO:0000313" key="10">
    <source>
        <dbReference type="EMBL" id="RRJ89873.1"/>
    </source>
</evidence>
<dbReference type="PROSITE" id="PS00885">
    <property type="entry name" value="EPSP_SYNTHASE_2"/>
    <property type="match status" value="1"/>
</dbReference>
<evidence type="ECO:0000313" key="11">
    <source>
        <dbReference type="Proteomes" id="UP000275719"/>
    </source>
</evidence>
<feature type="domain" description="Enolpyruvate transferase" evidence="9">
    <location>
        <begin position="62"/>
        <end position="401"/>
    </location>
</feature>
<organism evidence="10 11">
    <name type="scientific">Paenimyroides tangerinum</name>
    <dbReference type="NCBI Taxonomy" id="2488728"/>
    <lineage>
        <taxon>Bacteria</taxon>
        <taxon>Pseudomonadati</taxon>
        <taxon>Bacteroidota</taxon>
        <taxon>Flavobacteriia</taxon>
        <taxon>Flavobacteriales</taxon>
        <taxon>Flavobacteriaceae</taxon>
        <taxon>Paenimyroides</taxon>
    </lineage>
</organism>
<keyword evidence="4" id="KW-0028">Amino-acid biosynthesis</keyword>
<evidence type="ECO:0000256" key="5">
    <source>
        <dbReference type="ARBA" id="ARBA00022679"/>
    </source>
</evidence>
<dbReference type="AlphaFoldDB" id="A0A3P3WB62"/>
<evidence type="ECO:0000256" key="3">
    <source>
        <dbReference type="ARBA" id="ARBA00012450"/>
    </source>
</evidence>
<dbReference type="RefSeq" id="WP_125019288.1">
    <property type="nucleotide sequence ID" value="NZ_RQVQ01000021.1"/>
</dbReference>
<gene>
    <name evidence="10" type="ORF">EG240_10145</name>
</gene>
<dbReference type="InterPro" id="IPR013792">
    <property type="entry name" value="RNA3'P_cycl/enolpyr_Trfase_a/b"/>
</dbReference>
<dbReference type="PANTHER" id="PTHR21090:SF5">
    <property type="entry name" value="PENTAFUNCTIONAL AROM POLYPEPTIDE"/>
    <property type="match status" value="1"/>
</dbReference>
<dbReference type="InterPro" id="IPR006264">
    <property type="entry name" value="EPSP_synthase"/>
</dbReference>
<proteinExistence type="inferred from homology"/>
<dbReference type="GO" id="GO:0008652">
    <property type="term" value="P:amino acid biosynthetic process"/>
    <property type="evidence" value="ECO:0007669"/>
    <property type="project" value="UniProtKB-KW"/>
</dbReference>
<dbReference type="EMBL" id="RQVQ01000021">
    <property type="protein sequence ID" value="RRJ89873.1"/>
    <property type="molecule type" value="Genomic_DNA"/>
</dbReference>
<keyword evidence="6" id="KW-0057">Aromatic amino acid biosynthesis</keyword>
<evidence type="ECO:0000259" key="9">
    <source>
        <dbReference type="Pfam" id="PF00275"/>
    </source>
</evidence>
<sequence length="404" mass="45279">MNIRLHPDSFKPNQTLVLSGSKSETNRMFLLQALFPEIKIENVSNSDDSLAMEKALNFFSEIVDVHHAGTAMRFLTAFFATQENRVVVLTGSSRMQERPIHILVDALKILGTDIQYLNQEGFPPLKIKGKKLQSSKIAIPAKISSQYISALLLIAPKLENGLSLELIGEQTSLPYIKMTLALLNEIGVDTTFVGNQIQVFPKHRVDPKTITVESDWSSASYFFELIAFSEIGTSLKIQKLKSNSLQADRAVVEIFEQFGVETQFLPNNEIQITKANNQLPSEINLNLIECPDIAQTIAVTCFGLGVQVNLTGLHTLKIKETDRLVALKNELEKFGAIVEITNDSLFLHKRNLQNVLPENVLVKTYQDHRMAMAFAPLGLFTPIEIENAEVVSKSYPKFWENICF</sequence>
<name>A0A3P3WB62_9FLAO</name>
<dbReference type="GO" id="GO:0009423">
    <property type="term" value="P:chorismate biosynthetic process"/>
    <property type="evidence" value="ECO:0007669"/>
    <property type="project" value="UniProtKB-UniPathway"/>
</dbReference>
<evidence type="ECO:0000256" key="7">
    <source>
        <dbReference type="ARBA" id="ARBA00030046"/>
    </source>
</evidence>
<accession>A0A3P3WB62</accession>